<evidence type="ECO:0000259" key="3">
    <source>
        <dbReference type="Pfam" id="PF01494"/>
    </source>
</evidence>
<keyword evidence="1" id="KW-0285">Flavoprotein</keyword>
<dbReference type="RefSeq" id="WP_341264547.1">
    <property type="nucleotide sequence ID" value="NZ_CP136137.1"/>
</dbReference>
<dbReference type="InterPro" id="IPR036188">
    <property type="entry name" value="FAD/NAD-bd_sf"/>
</dbReference>
<dbReference type="NCBIfam" id="NF004780">
    <property type="entry name" value="PRK06126.1"/>
    <property type="match status" value="1"/>
</dbReference>
<dbReference type="PANTHER" id="PTHR43004:SF21">
    <property type="entry name" value="FAD-BINDING DOMAIN-CONTAINING PROTEIN-RELATED"/>
    <property type="match status" value="1"/>
</dbReference>
<dbReference type="Gene3D" id="3.30.9.10">
    <property type="entry name" value="D-Amino Acid Oxidase, subunit A, domain 2"/>
    <property type="match status" value="1"/>
</dbReference>
<keyword evidence="4" id="KW-0503">Monooxygenase</keyword>
<name>A0ABZ2U6A5_9ACTN</name>
<sequence>MSHFPFHSSESPSWFARHTPKHTGMNFDHDVVIVGGGPSGLATAAELAHHGIASVLIEPRTSVAHDRPRAKTTSIRTMEHFRRWGIAHAIRDRAEIKPAWSQRVVFCDNANGSIITEFDHAFGLSAEPLDFAAETSQQIPQPVVEDVLREHLLDTGLVDFRLGCRVIAIIEHDEFVHVTVEGSNAAEEALTARFVIGCDGGWSPTRESIGASLSGTSAPHANLNVVFTAPRLRPAVGDAVHYWAVGAATPGALGPLDHAGRWWASLAAAGDITDPAQVKRLIADLVGLPETDFDAEIHSMDAWTPRMLLADRFASQRVFLVGESAHLNPPFGGHGFNTCVGDAVNIGWKLAAVIAGWGGRGLLESYEHERRHIAQETIESAATNLRASGLAIARTPGALQETKAEEFYSLGLVLGYSYAQSPVVATGPTDADRDVRHYRPSFVPGARLPHRWMDPNRSLYDLLGKGYSLLIPHGDESAAVSSLVQECRRRSIPLSLVPVTPAATGAPGQFVLVRPDQHIAWVGRDPTEIDLRVVSGHLNTTAKPVTDRPAGRA</sequence>
<protein>
    <submittedName>
        <fullName evidence="4">FAD-dependent monooxygenase</fullName>
    </submittedName>
</protein>
<dbReference type="InterPro" id="IPR002938">
    <property type="entry name" value="FAD-bd"/>
</dbReference>
<dbReference type="PRINTS" id="PR00420">
    <property type="entry name" value="RNGMNOXGNASE"/>
</dbReference>
<gene>
    <name evidence="4" type="ORF">RVF87_09440</name>
</gene>
<evidence type="ECO:0000256" key="2">
    <source>
        <dbReference type="ARBA" id="ARBA00022827"/>
    </source>
</evidence>
<reference evidence="4 5" key="1">
    <citation type="journal article" date="2023" name="Virus Evol.">
        <title>Computational host range prediction-The good, the bad, and the ugly.</title>
        <authorList>
            <person name="Howell A.A."/>
            <person name="Versoza C.J."/>
            <person name="Pfeifer S.P."/>
        </authorList>
    </citation>
    <scope>NUCLEOTIDE SEQUENCE [LARGE SCALE GENOMIC DNA]</scope>
    <source>
        <strain evidence="4 5">1610/1b</strain>
    </source>
</reference>
<dbReference type="Pfam" id="PF01494">
    <property type="entry name" value="FAD_binding_3"/>
    <property type="match status" value="1"/>
</dbReference>
<dbReference type="PANTHER" id="PTHR43004">
    <property type="entry name" value="TRK SYSTEM POTASSIUM UPTAKE PROTEIN"/>
    <property type="match status" value="1"/>
</dbReference>
<dbReference type="GO" id="GO:0004497">
    <property type="term" value="F:monooxygenase activity"/>
    <property type="evidence" value="ECO:0007669"/>
    <property type="project" value="UniProtKB-KW"/>
</dbReference>
<dbReference type="Gene3D" id="3.50.50.60">
    <property type="entry name" value="FAD/NAD(P)-binding domain"/>
    <property type="match status" value="1"/>
</dbReference>
<feature type="domain" description="FAD-binding" evidence="3">
    <location>
        <begin position="29"/>
        <end position="379"/>
    </location>
</feature>
<accession>A0ABZ2U6A5</accession>
<evidence type="ECO:0000256" key="1">
    <source>
        <dbReference type="ARBA" id="ARBA00022630"/>
    </source>
</evidence>
<dbReference type="EMBL" id="CP136137">
    <property type="protein sequence ID" value="WYY09255.1"/>
    <property type="molecule type" value="Genomic_DNA"/>
</dbReference>
<proteinExistence type="predicted"/>
<dbReference type="InterPro" id="IPR050641">
    <property type="entry name" value="RIFMO-like"/>
</dbReference>
<keyword evidence="4" id="KW-0560">Oxidoreductase</keyword>
<organism evidence="4 5">
    <name type="scientific">Gordonia hydrophobica</name>
    <dbReference type="NCBI Taxonomy" id="40516"/>
    <lineage>
        <taxon>Bacteria</taxon>
        <taxon>Bacillati</taxon>
        <taxon>Actinomycetota</taxon>
        <taxon>Actinomycetes</taxon>
        <taxon>Mycobacteriales</taxon>
        <taxon>Gordoniaceae</taxon>
        <taxon>Gordonia</taxon>
    </lineage>
</organism>
<keyword evidence="2" id="KW-0274">FAD</keyword>
<keyword evidence="5" id="KW-1185">Reference proteome</keyword>
<dbReference type="SUPFAM" id="SSF51905">
    <property type="entry name" value="FAD/NAD(P)-binding domain"/>
    <property type="match status" value="1"/>
</dbReference>
<dbReference type="Pfam" id="PF21274">
    <property type="entry name" value="Rng_hyd_C"/>
    <property type="match status" value="1"/>
</dbReference>
<evidence type="ECO:0000313" key="4">
    <source>
        <dbReference type="EMBL" id="WYY09255.1"/>
    </source>
</evidence>
<evidence type="ECO:0000313" key="5">
    <source>
        <dbReference type="Proteomes" id="UP001479933"/>
    </source>
</evidence>
<dbReference type="Gene3D" id="3.40.30.120">
    <property type="match status" value="1"/>
</dbReference>
<dbReference type="Proteomes" id="UP001479933">
    <property type="component" value="Chromosome"/>
</dbReference>